<reference evidence="1 2" key="1">
    <citation type="submission" date="2012-08" db="EMBL/GenBank/DDBJ databases">
        <authorList>
            <person name="Harkins D.M."/>
            <person name="Durkin A.S."/>
            <person name="Selengut J.D."/>
            <person name="Sanka R."/>
            <person name="DePew J."/>
            <person name="Purushe J."/>
            <person name="Matthias M.A."/>
            <person name="Vinetz J.M."/>
            <person name="Sutton G.G."/>
            <person name="Nelson W.C."/>
            <person name="Fouts D.E."/>
        </authorList>
    </citation>
    <scope>NUCLEOTIDE SEQUENCE [LARGE SCALE GENOMIC DNA]</scope>
    <source>
        <strain evidence="1 2">MMD4847</strain>
    </source>
</reference>
<name>A0ABN0H9P7_9LEPT</name>
<accession>A0ABN0H9P7</accession>
<dbReference type="RefSeq" id="WP_008591830.1">
    <property type="nucleotide sequence ID" value="NZ_AHOM02000005.1"/>
</dbReference>
<proteinExistence type="predicted"/>
<sequence length="135" mass="15763">MAFIASIRNFLTKAVLFIKHLSGFVVFLIQMQRLSYRLWIGKLKFQTAPLAHIIAVYFDPEKIKDPYTLSIEIERSIREPFERIHGFPPIVIFIPEGLSIETGFFEDFVRSLNPKQRNEFKNALYRAKDIEIVSA</sequence>
<comment type="caution">
    <text evidence="1">The sequence shown here is derived from an EMBL/GenBank/DDBJ whole genome shotgun (WGS) entry which is preliminary data.</text>
</comment>
<dbReference type="EMBL" id="AHOM02000005">
    <property type="protein sequence ID" value="EJZ42273.1"/>
    <property type="molecule type" value="Genomic_DNA"/>
</dbReference>
<protein>
    <submittedName>
        <fullName evidence="1">Uncharacterized protein</fullName>
    </submittedName>
</protein>
<evidence type="ECO:0000313" key="1">
    <source>
        <dbReference type="EMBL" id="EJZ42273.1"/>
    </source>
</evidence>
<evidence type="ECO:0000313" key="2">
    <source>
        <dbReference type="Proteomes" id="UP000018720"/>
    </source>
</evidence>
<keyword evidence="2" id="KW-1185">Reference proteome</keyword>
<gene>
    <name evidence="1" type="ORF">LEP1GSC178_0083</name>
</gene>
<dbReference type="Proteomes" id="UP000018720">
    <property type="component" value="Unassembled WGS sequence"/>
</dbReference>
<organism evidence="1 2">
    <name type="scientific">Leptospira licerasiae str. MMD4847</name>
    <dbReference type="NCBI Taxonomy" id="1049971"/>
    <lineage>
        <taxon>Bacteria</taxon>
        <taxon>Pseudomonadati</taxon>
        <taxon>Spirochaetota</taxon>
        <taxon>Spirochaetia</taxon>
        <taxon>Leptospirales</taxon>
        <taxon>Leptospiraceae</taxon>
        <taxon>Leptospira</taxon>
    </lineage>
</organism>